<accession>A0AAE0ZXL7</accession>
<sequence length="88" mass="9626">MADAIFSSVAPYSHFGFYWLNAVLSDSGSGGENFTSSNLSPDSHYVMTLALHVKSPSLCQNPPPSPFPFHPPTQLEYQARRHTDLVTG</sequence>
<evidence type="ECO:0000313" key="1">
    <source>
        <dbReference type="EMBL" id="KAK3776801.1"/>
    </source>
</evidence>
<reference evidence="1" key="1">
    <citation type="journal article" date="2023" name="G3 (Bethesda)">
        <title>A reference genome for the long-term kleptoplast-retaining sea slug Elysia crispata morphotype clarki.</title>
        <authorList>
            <person name="Eastman K.E."/>
            <person name="Pendleton A.L."/>
            <person name="Shaikh M.A."/>
            <person name="Suttiyut T."/>
            <person name="Ogas R."/>
            <person name="Tomko P."/>
            <person name="Gavelis G."/>
            <person name="Widhalm J.R."/>
            <person name="Wisecaver J.H."/>
        </authorList>
    </citation>
    <scope>NUCLEOTIDE SEQUENCE</scope>
    <source>
        <strain evidence="1">ECLA1</strain>
    </source>
</reference>
<dbReference type="EMBL" id="JAWDGP010003173">
    <property type="protein sequence ID" value="KAK3776801.1"/>
    <property type="molecule type" value="Genomic_DNA"/>
</dbReference>
<keyword evidence="2" id="KW-1185">Reference proteome</keyword>
<dbReference type="Proteomes" id="UP001283361">
    <property type="component" value="Unassembled WGS sequence"/>
</dbReference>
<gene>
    <name evidence="1" type="ORF">RRG08_024578</name>
</gene>
<proteinExistence type="predicted"/>
<evidence type="ECO:0000313" key="2">
    <source>
        <dbReference type="Proteomes" id="UP001283361"/>
    </source>
</evidence>
<organism evidence="1 2">
    <name type="scientific">Elysia crispata</name>
    <name type="common">lettuce slug</name>
    <dbReference type="NCBI Taxonomy" id="231223"/>
    <lineage>
        <taxon>Eukaryota</taxon>
        <taxon>Metazoa</taxon>
        <taxon>Spiralia</taxon>
        <taxon>Lophotrochozoa</taxon>
        <taxon>Mollusca</taxon>
        <taxon>Gastropoda</taxon>
        <taxon>Heterobranchia</taxon>
        <taxon>Euthyneura</taxon>
        <taxon>Panpulmonata</taxon>
        <taxon>Sacoglossa</taxon>
        <taxon>Placobranchoidea</taxon>
        <taxon>Plakobranchidae</taxon>
        <taxon>Elysia</taxon>
    </lineage>
</organism>
<protein>
    <submittedName>
        <fullName evidence="1">Uncharacterized protein</fullName>
    </submittedName>
</protein>
<dbReference type="AlphaFoldDB" id="A0AAE0ZXL7"/>
<name>A0AAE0ZXL7_9GAST</name>
<comment type="caution">
    <text evidence="1">The sequence shown here is derived from an EMBL/GenBank/DDBJ whole genome shotgun (WGS) entry which is preliminary data.</text>
</comment>